<name>A0A844D3M0_9RHOB</name>
<dbReference type="GO" id="GO:0005829">
    <property type="term" value="C:cytosol"/>
    <property type="evidence" value="ECO:0007669"/>
    <property type="project" value="TreeGrafter"/>
</dbReference>
<reference evidence="2 3" key="1">
    <citation type="submission" date="2019-05" db="EMBL/GenBank/DDBJ databases">
        <title>Roseovarius bejariae sp. nov., a moderately halophylic bacterium isolated from a saline soil in Rambla Salada (Murcia).</title>
        <authorList>
            <person name="Castro D.J."/>
            <person name="Gomez-Altuve A."/>
            <person name="Reina J.C."/>
            <person name="Rodriguez M."/>
            <person name="Sampedro I."/>
            <person name="Llamas I."/>
            <person name="Martinez-Checa F."/>
        </authorList>
    </citation>
    <scope>NUCLEOTIDE SEQUENCE [LARGE SCALE GENOMIC DNA]</scope>
    <source>
        <strain evidence="2 3">A21</strain>
    </source>
</reference>
<dbReference type="AlphaFoldDB" id="A0A844D3M0"/>
<dbReference type="PANTHER" id="PTHR42695:SF5">
    <property type="entry name" value="GLUTAMINE AMIDOTRANSFERASE YLR126C-RELATED"/>
    <property type="match status" value="1"/>
</dbReference>
<dbReference type="CDD" id="cd01741">
    <property type="entry name" value="GATase1_1"/>
    <property type="match status" value="1"/>
</dbReference>
<keyword evidence="3" id="KW-1185">Reference proteome</keyword>
<dbReference type="SUPFAM" id="SSF52317">
    <property type="entry name" value="Class I glutamine amidotransferase-like"/>
    <property type="match status" value="1"/>
</dbReference>
<evidence type="ECO:0000313" key="3">
    <source>
        <dbReference type="Proteomes" id="UP000564704"/>
    </source>
</evidence>
<evidence type="ECO:0000313" key="2">
    <source>
        <dbReference type="EMBL" id="MRU16453.1"/>
    </source>
</evidence>
<evidence type="ECO:0000259" key="1">
    <source>
        <dbReference type="Pfam" id="PF00117"/>
    </source>
</evidence>
<dbReference type="Gene3D" id="3.40.50.880">
    <property type="match status" value="1"/>
</dbReference>
<gene>
    <name evidence="2" type="ORF">FDP25_13500</name>
</gene>
<dbReference type="OrthoDB" id="7365442at2"/>
<dbReference type="Proteomes" id="UP000564704">
    <property type="component" value="Unassembled WGS sequence"/>
</dbReference>
<sequence>MKIGILQTGHAPEMVLGELGDYDTMFARLLDGHGFTFRTWNVVDQDYPNTPSDADGWLITGSKHGAYEDHPWIPPLETFIRDIYTDGRPLVGVCFGHQIIAQALGGTVEKFKGGWAVGRTRYEMEGAPLDLNAWHQDQVVTLPPEARVIGSNDFCANAALLYGNRAYSIQPHPEFTSRMVEQLIKHRGQGVVPDDLLAEAEARLAAPTSGDTIARRIAEFFKQER</sequence>
<proteinExistence type="predicted"/>
<dbReference type="InterPro" id="IPR029062">
    <property type="entry name" value="Class_I_gatase-like"/>
</dbReference>
<dbReference type="PROSITE" id="PS51273">
    <property type="entry name" value="GATASE_TYPE_1"/>
    <property type="match status" value="1"/>
</dbReference>
<comment type="caution">
    <text evidence="2">The sequence shown here is derived from an EMBL/GenBank/DDBJ whole genome shotgun (WGS) entry which is preliminary data.</text>
</comment>
<dbReference type="InterPro" id="IPR044992">
    <property type="entry name" value="ChyE-like"/>
</dbReference>
<keyword evidence="2" id="KW-0808">Transferase</keyword>
<accession>A0A844D3M0</accession>
<dbReference type="PANTHER" id="PTHR42695">
    <property type="entry name" value="GLUTAMINE AMIDOTRANSFERASE YLR126C-RELATED"/>
    <property type="match status" value="1"/>
</dbReference>
<dbReference type="InterPro" id="IPR017926">
    <property type="entry name" value="GATASE"/>
</dbReference>
<organism evidence="2 3">
    <name type="scientific">Roseovarius bejariae</name>
    <dbReference type="NCBI Taxonomy" id="2576383"/>
    <lineage>
        <taxon>Bacteria</taxon>
        <taxon>Pseudomonadati</taxon>
        <taxon>Pseudomonadota</taxon>
        <taxon>Alphaproteobacteria</taxon>
        <taxon>Rhodobacterales</taxon>
        <taxon>Roseobacteraceae</taxon>
        <taxon>Roseovarius</taxon>
    </lineage>
</organism>
<dbReference type="GO" id="GO:0016740">
    <property type="term" value="F:transferase activity"/>
    <property type="evidence" value="ECO:0007669"/>
    <property type="project" value="UniProtKB-KW"/>
</dbReference>
<dbReference type="EMBL" id="SZWE01000001">
    <property type="protein sequence ID" value="MRU16453.1"/>
    <property type="molecule type" value="Genomic_DNA"/>
</dbReference>
<dbReference type="RefSeq" id="WP_154152718.1">
    <property type="nucleotide sequence ID" value="NZ_SZWE01000001.1"/>
</dbReference>
<protein>
    <submittedName>
        <fullName evidence="2">Type 1 glutamine amidotransferase</fullName>
    </submittedName>
</protein>
<keyword evidence="2" id="KW-0315">Glutamine amidotransferase</keyword>
<dbReference type="Pfam" id="PF00117">
    <property type="entry name" value="GATase"/>
    <property type="match status" value="1"/>
</dbReference>
<feature type="domain" description="Glutamine amidotransferase" evidence="1">
    <location>
        <begin position="68"/>
        <end position="179"/>
    </location>
</feature>